<dbReference type="STRING" id="370526.SAMN04489835_2222"/>
<dbReference type="SUPFAM" id="SSF54909">
    <property type="entry name" value="Dimeric alpha+beta barrel"/>
    <property type="match status" value="1"/>
</dbReference>
<protein>
    <recommendedName>
        <fullName evidence="3">DUF3291 domain-containing protein</fullName>
    </recommendedName>
</protein>
<dbReference type="OrthoDB" id="3214999at2"/>
<evidence type="ECO:0000313" key="2">
    <source>
        <dbReference type="Proteomes" id="UP000182915"/>
    </source>
</evidence>
<keyword evidence="2" id="KW-1185">Reference proteome</keyword>
<gene>
    <name evidence="1" type="ORF">SAMN04489835_2222</name>
</gene>
<reference evidence="2" key="1">
    <citation type="submission" date="2016-10" db="EMBL/GenBank/DDBJ databases">
        <authorList>
            <person name="Varghese N."/>
            <person name="Submissions S."/>
        </authorList>
    </citation>
    <scope>NUCLEOTIDE SEQUENCE [LARGE SCALE GENOMIC DNA]</scope>
    <source>
        <strain evidence="2">DSM 45405</strain>
    </source>
</reference>
<dbReference type="InterPro" id="IPR011008">
    <property type="entry name" value="Dimeric_a/b-barrel"/>
</dbReference>
<evidence type="ECO:0008006" key="3">
    <source>
        <dbReference type="Google" id="ProtNLM"/>
    </source>
</evidence>
<dbReference type="Proteomes" id="UP000182915">
    <property type="component" value="Chromosome I"/>
</dbReference>
<proteinExistence type="predicted"/>
<dbReference type="AlphaFoldDB" id="A0A1H6JQM6"/>
<sequence length="137" mass="15407">MPTLPWTTPTTAEPPTAPALVMASRFELKRYRDVPGFLVAALRIRRQMLRSPGVLGVSLIAQPRKKTFYTLSAWRDRSALDAAVAEQPHVATMAKFRTRMADSVFTFWDRAEHTPPGWPEAHRRLGQRRVVGLGGVQ</sequence>
<accession>A0A1H6JQM6</accession>
<dbReference type="Gene3D" id="3.30.70.100">
    <property type="match status" value="1"/>
</dbReference>
<name>A0A1H6JQM6_MYCRU</name>
<organism evidence="1 2">
    <name type="scientific">Mycolicibacterium rutilum</name>
    <name type="common">Mycobacterium rutilum</name>
    <dbReference type="NCBI Taxonomy" id="370526"/>
    <lineage>
        <taxon>Bacteria</taxon>
        <taxon>Bacillati</taxon>
        <taxon>Actinomycetota</taxon>
        <taxon>Actinomycetes</taxon>
        <taxon>Mycobacteriales</taxon>
        <taxon>Mycobacteriaceae</taxon>
        <taxon>Mycolicibacterium</taxon>
    </lineage>
</organism>
<dbReference type="RefSeq" id="WP_083407185.1">
    <property type="nucleotide sequence ID" value="NZ_LT629971.1"/>
</dbReference>
<evidence type="ECO:0000313" key="1">
    <source>
        <dbReference type="EMBL" id="SEH62931.1"/>
    </source>
</evidence>
<dbReference type="EMBL" id="LT629971">
    <property type="protein sequence ID" value="SEH62931.1"/>
    <property type="molecule type" value="Genomic_DNA"/>
</dbReference>